<reference evidence="1" key="2">
    <citation type="submission" date="2021-04" db="EMBL/GenBank/DDBJ databases">
        <authorList>
            <person name="Gilroy R."/>
        </authorList>
    </citation>
    <scope>NUCLEOTIDE SEQUENCE</scope>
    <source>
        <strain evidence="1">ChiSjej3B21-8574</strain>
    </source>
</reference>
<evidence type="ECO:0000313" key="1">
    <source>
        <dbReference type="EMBL" id="HJC50824.1"/>
    </source>
</evidence>
<accession>A0A9D2PIF1</accession>
<sequence>MINDFVKTWIWLMDYYIGSYLDLDVRIMKNFLEKVLYTDELNVVFQRILNDKEKGKISEKIEKRGILLNVIILLDDTYEMICKEEGFILLNKSLDYLINNFLSINWLLAYLLRKDFENGRKSEGNTYQQSDIIIEFLKVIRKENNIRKMIKKDDAEKEENIKIWENVSKYDLKFIKAHVEYLKFLVILLCITESPFYSKQSRMIASQLKNCLKKILVNCRIEKFFMEPNIQYSEEEFGIHTTTKFEMYFIQSNGDRYCLRLDFPHNDVKKIHFNIHEPFRGTAFPIKKYEFQELCDKCPDCDLNDFFYKYGDCYWFKNNFLLKIKEKCKD</sequence>
<dbReference type="Proteomes" id="UP000823904">
    <property type="component" value="Unassembled WGS sequence"/>
</dbReference>
<evidence type="ECO:0000313" key="2">
    <source>
        <dbReference type="Proteomes" id="UP000823904"/>
    </source>
</evidence>
<reference evidence="1" key="1">
    <citation type="journal article" date="2021" name="PeerJ">
        <title>Extensive microbial diversity within the chicken gut microbiome revealed by metagenomics and culture.</title>
        <authorList>
            <person name="Gilroy R."/>
            <person name="Ravi A."/>
            <person name="Getino M."/>
            <person name="Pursley I."/>
            <person name="Horton D.L."/>
            <person name="Alikhan N.F."/>
            <person name="Baker D."/>
            <person name="Gharbi K."/>
            <person name="Hall N."/>
            <person name="Watson M."/>
            <person name="Adriaenssens E.M."/>
            <person name="Foster-Nyarko E."/>
            <person name="Jarju S."/>
            <person name="Secka A."/>
            <person name="Antonio M."/>
            <person name="Oren A."/>
            <person name="Chaudhuri R.R."/>
            <person name="La Ragione R."/>
            <person name="Hildebrand F."/>
            <person name="Pallen M.J."/>
        </authorList>
    </citation>
    <scope>NUCLEOTIDE SEQUENCE</scope>
    <source>
        <strain evidence="1">ChiSjej3B21-8574</strain>
    </source>
</reference>
<dbReference type="AlphaFoldDB" id="A0A9D2PIF1"/>
<organism evidence="1 2">
    <name type="scientific">Candidatus Anaerostipes avistercoris</name>
    <dbReference type="NCBI Taxonomy" id="2838462"/>
    <lineage>
        <taxon>Bacteria</taxon>
        <taxon>Bacillati</taxon>
        <taxon>Bacillota</taxon>
        <taxon>Clostridia</taxon>
        <taxon>Lachnospirales</taxon>
        <taxon>Lachnospiraceae</taxon>
        <taxon>Anaerostipes</taxon>
    </lineage>
</organism>
<comment type="caution">
    <text evidence="1">The sequence shown here is derived from an EMBL/GenBank/DDBJ whole genome shotgun (WGS) entry which is preliminary data.</text>
</comment>
<feature type="non-terminal residue" evidence="1">
    <location>
        <position position="330"/>
    </location>
</feature>
<dbReference type="EMBL" id="DWWD01000037">
    <property type="protein sequence ID" value="HJC50824.1"/>
    <property type="molecule type" value="Genomic_DNA"/>
</dbReference>
<gene>
    <name evidence="1" type="ORF">H9754_09705</name>
</gene>
<name>A0A9D2PIF1_9FIRM</name>
<proteinExistence type="predicted"/>
<protein>
    <submittedName>
        <fullName evidence="1">Uncharacterized protein</fullName>
    </submittedName>
</protein>